<feature type="transmembrane region" description="Helical" evidence="7">
    <location>
        <begin position="181"/>
        <end position="200"/>
    </location>
</feature>
<feature type="transmembrane region" description="Helical" evidence="7">
    <location>
        <begin position="154"/>
        <end position="174"/>
    </location>
</feature>
<feature type="transmembrane region" description="Helical" evidence="7">
    <location>
        <begin position="223"/>
        <end position="242"/>
    </location>
</feature>
<evidence type="ECO:0000256" key="7">
    <source>
        <dbReference type="SAM" id="Phobius"/>
    </source>
</evidence>
<dbReference type="InterPro" id="IPR025256">
    <property type="entry name" value="TM7S3/TM198-like_dom"/>
</dbReference>
<sequence length="352" mass="38201">MAHPSSLLVTDGAAVSQNEVDQYILSGVSEEDTCESEFARKFEVLPSTICSVCLLFGLIYCFFGYRFIKMAMFLSGSMFGSALVCLVYHKEPVLEAQLTAEAKAGILLGVAVLCGLATMLIQTVGLVITGLQLGVLLCLAAMLVAGQFHILTPLWAPLSALLVTSTVCAALTLLWQKLFTVLSTAAVGAAVVTACVDYYVETMLLFGNVYSVLSQVPPHPLCWYSWVITGVCPLLGLIGMLVQWMLTAKGVFHTEVSLCGRQRQVNLMRIRQRDAQKPTLQGINRNRKPLILKRYAGDVLAPSYIQSLRDRQTGTGSSTSSIVSNSTLNHTITEFETGSMVPLTSSLLVYRV</sequence>
<evidence type="ECO:0000313" key="9">
    <source>
        <dbReference type="Ensembl" id="ENSELUP00000025449.1"/>
    </source>
</evidence>
<dbReference type="OMA" id="PLCWYNW"/>
<feature type="transmembrane region" description="Helical" evidence="7">
    <location>
        <begin position="70"/>
        <end position="89"/>
    </location>
</feature>
<feature type="transmembrane region" description="Helical" evidence="7">
    <location>
        <begin position="44"/>
        <end position="63"/>
    </location>
</feature>
<dbReference type="Proteomes" id="UP000265140">
    <property type="component" value="Chromosome 12"/>
</dbReference>
<evidence type="ECO:0000256" key="6">
    <source>
        <dbReference type="ARBA" id="ARBA00049737"/>
    </source>
</evidence>
<dbReference type="STRING" id="8010.ENSELUP00000025449"/>
<dbReference type="GeneID" id="105022320"/>
<dbReference type="PANTHER" id="PTHR31247:SF17">
    <property type="entry name" value="DUF4203 DOMAIN-CONTAINING PROTEIN"/>
    <property type="match status" value="1"/>
</dbReference>
<dbReference type="RefSeq" id="XP_010888892.1">
    <property type="nucleotide sequence ID" value="XM_010890590.2"/>
</dbReference>
<dbReference type="OrthoDB" id="115781at2759"/>
<keyword evidence="10" id="KW-1185">Reference proteome</keyword>
<proteinExistence type="inferred from homology"/>
<evidence type="ECO:0000256" key="3">
    <source>
        <dbReference type="ARBA" id="ARBA00022692"/>
    </source>
</evidence>
<keyword evidence="5 7" id="KW-0472">Membrane</keyword>
<feature type="domain" description="TM7S3/TM198-like" evidence="8">
    <location>
        <begin position="50"/>
        <end position="244"/>
    </location>
</feature>
<dbReference type="Ensembl" id="ENSELUT00000043563.3">
    <property type="protein sequence ID" value="ENSELUP00000025449.1"/>
    <property type="gene ID" value="ENSELUG00000024091.3"/>
</dbReference>
<organism evidence="9 10">
    <name type="scientific">Esox lucius</name>
    <name type="common">Northern pike</name>
    <dbReference type="NCBI Taxonomy" id="8010"/>
    <lineage>
        <taxon>Eukaryota</taxon>
        <taxon>Metazoa</taxon>
        <taxon>Chordata</taxon>
        <taxon>Craniata</taxon>
        <taxon>Vertebrata</taxon>
        <taxon>Euteleostomi</taxon>
        <taxon>Actinopterygii</taxon>
        <taxon>Neopterygii</taxon>
        <taxon>Teleostei</taxon>
        <taxon>Protacanthopterygii</taxon>
        <taxon>Esociformes</taxon>
        <taxon>Esocidae</taxon>
        <taxon>Esox</taxon>
    </lineage>
</organism>
<feature type="transmembrane region" description="Helical" evidence="7">
    <location>
        <begin position="128"/>
        <end position="148"/>
    </location>
</feature>
<evidence type="ECO:0000259" key="8">
    <source>
        <dbReference type="Pfam" id="PF13886"/>
    </source>
</evidence>
<reference evidence="9" key="2">
    <citation type="submission" date="2020-02" db="EMBL/GenBank/DDBJ databases">
        <title>Esox lucius (northern pike) genome, fEsoLuc1, primary haplotype.</title>
        <authorList>
            <person name="Myers G."/>
            <person name="Karagic N."/>
            <person name="Meyer A."/>
            <person name="Pippel M."/>
            <person name="Reichard M."/>
            <person name="Winkler S."/>
            <person name="Tracey A."/>
            <person name="Sims Y."/>
            <person name="Howe K."/>
            <person name="Rhie A."/>
            <person name="Formenti G."/>
            <person name="Durbin R."/>
            <person name="Fedrigo O."/>
            <person name="Jarvis E.D."/>
        </authorList>
    </citation>
    <scope>NUCLEOTIDE SEQUENCE [LARGE SCALE GENOMIC DNA]</scope>
</reference>
<evidence type="ECO:0000313" key="10">
    <source>
        <dbReference type="Proteomes" id="UP000265140"/>
    </source>
</evidence>
<dbReference type="GO" id="GO:0005886">
    <property type="term" value="C:plasma membrane"/>
    <property type="evidence" value="ECO:0007669"/>
    <property type="project" value="TreeGrafter"/>
</dbReference>
<dbReference type="PANTHER" id="PTHR31247">
    <property type="entry name" value="TRANSMEMBRANE PROTEIN 198 FAMILY MEMBER"/>
    <property type="match status" value="1"/>
</dbReference>
<feature type="transmembrane region" description="Helical" evidence="7">
    <location>
        <begin position="104"/>
        <end position="121"/>
    </location>
</feature>
<evidence type="ECO:0000256" key="5">
    <source>
        <dbReference type="ARBA" id="ARBA00023136"/>
    </source>
</evidence>
<dbReference type="InParanoid" id="A0A3P8Z9E7"/>
<accession>A0A3P8Z9E7</accession>
<dbReference type="GeneTree" id="ENSGT00390000016940"/>
<evidence type="ECO:0000256" key="1">
    <source>
        <dbReference type="ARBA" id="ARBA00004141"/>
    </source>
</evidence>
<name>A0A3P8Z9E7_ESOLU</name>
<keyword evidence="4 7" id="KW-1133">Transmembrane helix</keyword>
<dbReference type="AlphaFoldDB" id="A0A3P8Z9E7"/>
<comment type="similarity">
    <text evidence="2">Belongs to the TMEM198 family.</text>
</comment>
<reference evidence="9" key="4">
    <citation type="submission" date="2025-09" db="UniProtKB">
        <authorList>
            <consortium name="Ensembl"/>
        </authorList>
    </citation>
    <scope>IDENTIFICATION</scope>
</reference>
<dbReference type="Pfam" id="PF13886">
    <property type="entry name" value="TM7S3_TM198"/>
    <property type="match status" value="1"/>
</dbReference>
<evidence type="ECO:0000256" key="4">
    <source>
        <dbReference type="ARBA" id="ARBA00022989"/>
    </source>
</evidence>
<dbReference type="KEGG" id="els:105022320"/>
<protein>
    <recommendedName>
        <fullName evidence="6">Transmembrane protein 198</fullName>
    </recommendedName>
</protein>
<comment type="subcellular location">
    <subcellularLocation>
        <location evidence="1">Membrane</location>
        <topology evidence="1">Multi-pass membrane protein</topology>
    </subcellularLocation>
</comment>
<dbReference type="Bgee" id="ENSELUG00000024091">
    <property type="expression patterns" value="Expressed in camera-type eye and 12 other cell types or tissues"/>
</dbReference>
<dbReference type="InterPro" id="IPR040236">
    <property type="entry name" value="TMEM198"/>
</dbReference>
<reference evidence="9" key="3">
    <citation type="submission" date="2025-08" db="UniProtKB">
        <authorList>
            <consortium name="Ensembl"/>
        </authorList>
    </citation>
    <scope>IDENTIFICATION</scope>
</reference>
<keyword evidence="3 7" id="KW-0812">Transmembrane</keyword>
<evidence type="ECO:0000256" key="2">
    <source>
        <dbReference type="ARBA" id="ARBA00006244"/>
    </source>
</evidence>
<reference evidence="10" key="1">
    <citation type="journal article" date="2014" name="PLoS ONE">
        <title>The genome and linkage map of the northern pike (Esox lucius): conserved synteny revealed between the salmonid sister group and the Neoteleostei.</title>
        <authorList>
            <person name="Rondeau E.B."/>
            <person name="Minkley D.R."/>
            <person name="Leong J.S."/>
            <person name="Messmer A.M."/>
            <person name="Jantzen J.R."/>
            <person name="von Schalburg K.R."/>
            <person name="Lemon C."/>
            <person name="Bird N.H."/>
            <person name="Koop B.F."/>
        </authorList>
    </citation>
    <scope>NUCLEOTIDE SEQUENCE</scope>
</reference>